<feature type="region of interest" description="Disordered" evidence="1">
    <location>
        <begin position="61"/>
        <end position="84"/>
    </location>
</feature>
<proteinExistence type="predicted"/>
<evidence type="ECO:0000313" key="3">
    <source>
        <dbReference type="Proteomes" id="UP000807115"/>
    </source>
</evidence>
<dbReference type="AlphaFoldDB" id="A0A921U0X9"/>
<protein>
    <submittedName>
        <fullName evidence="2">Uncharacterized protein</fullName>
    </submittedName>
</protein>
<comment type="caution">
    <text evidence="2">The sequence shown here is derived from an EMBL/GenBank/DDBJ whole genome shotgun (WGS) entry which is preliminary data.</text>
</comment>
<organism evidence="2 3">
    <name type="scientific">Sorghum bicolor</name>
    <name type="common">Sorghum</name>
    <name type="synonym">Sorghum vulgare</name>
    <dbReference type="NCBI Taxonomy" id="4558"/>
    <lineage>
        <taxon>Eukaryota</taxon>
        <taxon>Viridiplantae</taxon>
        <taxon>Streptophyta</taxon>
        <taxon>Embryophyta</taxon>
        <taxon>Tracheophyta</taxon>
        <taxon>Spermatophyta</taxon>
        <taxon>Magnoliopsida</taxon>
        <taxon>Liliopsida</taxon>
        <taxon>Poales</taxon>
        <taxon>Poaceae</taxon>
        <taxon>PACMAD clade</taxon>
        <taxon>Panicoideae</taxon>
        <taxon>Andropogonodae</taxon>
        <taxon>Andropogoneae</taxon>
        <taxon>Sorghinae</taxon>
        <taxon>Sorghum</taxon>
    </lineage>
</organism>
<dbReference type="EMBL" id="CM027689">
    <property type="protein sequence ID" value="KAG0514108.1"/>
    <property type="molecule type" value="Genomic_DNA"/>
</dbReference>
<accession>A0A921U0X9</accession>
<gene>
    <name evidence="2" type="ORF">BDA96_10G161700</name>
</gene>
<feature type="compositionally biased region" description="Pro residues" evidence="1">
    <location>
        <begin position="67"/>
        <end position="77"/>
    </location>
</feature>
<dbReference type="Proteomes" id="UP000807115">
    <property type="component" value="Chromosome 10"/>
</dbReference>
<name>A0A921U0X9_SORBI</name>
<evidence type="ECO:0000256" key="1">
    <source>
        <dbReference type="SAM" id="MobiDB-lite"/>
    </source>
</evidence>
<reference evidence="2" key="2">
    <citation type="submission" date="2020-10" db="EMBL/GenBank/DDBJ databases">
        <authorList>
            <person name="Cooper E.A."/>
            <person name="Brenton Z.W."/>
            <person name="Flinn B.S."/>
            <person name="Jenkins J."/>
            <person name="Shu S."/>
            <person name="Flowers D."/>
            <person name="Luo F."/>
            <person name="Wang Y."/>
            <person name="Xia P."/>
            <person name="Barry K."/>
            <person name="Daum C."/>
            <person name="Lipzen A."/>
            <person name="Yoshinaga Y."/>
            <person name="Schmutz J."/>
            <person name="Saski C."/>
            <person name="Vermerris W."/>
            <person name="Kresovich S."/>
        </authorList>
    </citation>
    <scope>NUCLEOTIDE SEQUENCE</scope>
</reference>
<reference evidence="2" key="1">
    <citation type="journal article" date="2019" name="BMC Genomics">
        <title>A new reference genome for Sorghum bicolor reveals high levels of sequence similarity between sweet and grain genotypes: implications for the genetics of sugar metabolism.</title>
        <authorList>
            <person name="Cooper E.A."/>
            <person name="Brenton Z.W."/>
            <person name="Flinn B.S."/>
            <person name="Jenkins J."/>
            <person name="Shu S."/>
            <person name="Flowers D."/>
            <person name="Luo F."/>
            <person name="Wang Y."/>
            <person name="Xia P."/>
            <person name="Barry K."/>
            <person name="Daum C."/>
            <person name="Lipzen A."/>
            <person name="Yoshinaga Y."/>
            <person name="Schmutz J."/>
            <person name="Saski C."/>
            <person name="Vermerris W."/>
            <person name="Kresovich S."/>
        </authorList>
    </citation>
    <scope>NUCLEOTIDE SEQUENCE</scope>
</reference>
<sequence>MALPRAGYGDAVCPSPPLPPPYPRRIAAPLPAPPYPPSLPLSPHVALHNVQIPTMTGATTAAAAMPSPMPHAPPPSLSPILHSTPYATRTSTDVVAQQPAVAAAATRCAQFAISLKRLCSLSQVSSR</sequence>
<evidence type="ECO:0000313" key="2">
    <source>
        <dbReference type="EMBL" id="KAG0514108.1"/>
    </source>
</evidence>